<name>A0A0E9SPH8_ANGAN</name>
<dbReference type="EMBL" id="GBXM01065997">
    <property type="protein sequence ID" value="JAH42580.1"/>
    <property type="molecule type" value="Transcribed_RNA"/>
</dbReference>
<sequence>MACLLSGQEPPTGHAFFPECFYLTFNTNQALSYSVFCSSSYCI</sequence>
<protein>
    <submittedName>
        <fullName evidence="1">Uncharacterized protein</fullName>
    </submittedName>
</protein>
<reference evidence="1" key="2">
    <citation type="journal article" date="2015" name="Fish Shellfish Immunol.">
        <title>Early steps in the European eel (Anguilla anguilla)-Vibrio vulnificus interaction in the gills: Role of the RtxA13 toxin.</title>
        <authorList>
            <person name="Callol A."/>
            <person name="Pajuelo D."/>
            <person name="Ebbesson L."/>
            <person name="Teles M."/>
            <person name="MacKenzie S."/>
            <person name="Amaro C."/>
        </authorList>
    </citation>
    <scope>NUCLEOTIDE SEQUENCE</scope>
</reference>
<organism evidence="1">
    <name type="scientific">Anguilla anguilla</name>
    <name type="common">European freshwater eel</name>
    <name type="synonym">Muraena anguilla</name>
    <dbReference type="NCBI Taxonomy" id="7936"/>
    <lineage>
        <taxon>Eukaryota</taxon>
        <taxon>Metazoa</taxon>
        <taxon>Chordata</taxon>
        <taxon>Craniata</taxon>
        <taxon>Vertebrata</taxon>
        <taxon>Euteleostomi</taxon>
        <taxon>Actinopterygii</taxon>
        <taxon>Neopterygii</taxon>
        <taxon>Teleostei</taxon>
        <taxon>Anguilliformes</taxon>
        <taxon>Anguillidae</taxon>
        <taxon>Anguilla</taxon>
    </lineage>
</organism>
<reference evidence="1" key="1">
    <citation type="submission" date="2014-11" db="EMBL/GenBank/DDBJ databases">
        <authorList>
            <person name="Amaro Gonzalez C."/>
        </authorList>
    </citation>
    <scope>NUCLEOTIDE SEQUENCE</scope>
</reference>
<dbReference type="AlphaFoldDB" id="A0A0E9SPH8"/>
<evidence type="ECO:0000313" key="1">
    <source>
        <dbReference type="EMBL" id="JAH42580.1"/>
    </source>
</evidence>
<accession>A0A0E9SPH8</accession>
<proteinExistence type="predicted"/>